<feature type="domain" description="Cytochrome C Planctomycete-type" evidence="1">
    <location>
        <begin position="48"/>
        <end position="112"/>
    </location>
</feature>
<dbReference type="RefSeq" id="WP_006927700.1">
    <property type="nucleotide sequence ID" value="NZ_CM001402.1"/>
</dbReference>
<protein>
    <submittedName>
        <fullName evidence="2">Planctomycete cytochrome C</fullName>
    </submittedName>
</protein>
<dbReference type="SUPFAM" id="SSF46626">
    <property type="entry name" value="Cytochrome c"/>
    <property type="match status" value="1"/>
</dbReference>
<name>H1XVV0_CALAY</name>
<evidence type="ECO:0000313" key="5">
    <source>
        <dbReference type="Proteomes" id="UP000183868"/>
    </source>
</evidence>
<organism evidence="3 4">
    <name type="scientific">Caldithrix abyssi DSM 13497</name>
    <dbReference type="NCBI Taxonomy" id="880073"/>
    <lineage>
        <taxon>Bacteria</taxon>
        <taxon>Pseudomonadati</taxon>
        <taxon>Calditrichota</taxon>
        <taxon>Calditrichia</taxon>
        <taxon>Calditrichales</taxon>
        <taxon>Calditrichaceae</taxon>
        <taxon>Caldithrix</taxon>
    </lineage>
</organism>
<dbReference type="PaxDb" id="880073-Calab_1045"/>
<evidence type="ECO:0000313" key="4">
    <source>
        <dbReference type="Proteomes" id="UP000004671"/>
    </source>
</evidence>
<dbReference type="Proteomes" id="UP000004671">
    <property type="component" value="Chromosome"/>
</dbReference>
<dbReference type="GO" id="GO:0020037">
    <property type="term" value="F:heme binding"/>
    <property type="evidence" value="ECO:0007669"/>
    <property type="project" value="InterPro"/>
</dbReference>
<dbReference type="Proteomes" id="UP000183868">
    <property type="component" value="Chromosome"/>
</dbReference>
<dbReference type="InParanoid" id="H1XVV0"/>
<dbReference type="InterPro" id="IPR011429">
    <property type="entry name" value="Cyt_c_Planctomycete-type"/>
</dbReference>
<keyword evidence="4" id="KW-1185">Reference proteome</keyword>
<dbReference type="GO" id="GO:0009055">
    <property type="term" value="F:electron transfer activity"/>
    <property type="evidence" value="ECO:0007669"/>
    <property type="project" value="InterPro"/>
</dbReference>
<dbReference type="InterPro" id="IPR036909">
    <property type="entry name" value="Cyt_c-like_dom_sf"/>
</dbReference>
<evidence type="ECO:0000259" key="1">
    <source>
        <dbReference type="Pfam" id="PF07635"/>
    </source>
</evidence>
<sequence>MYFKIFIMLFVSILFWHCEKNITTQCEVQPTIKPTLSSIQTEVFNGYCVSCHSGAAASGNLDLSPASAYSNLVNVPSSASSLMRVLPGNSDQSYLIKRLIGADGELIMPPAGRLPQNFIEAVQQWIDEGAKNN</sequence>
<dbReference type="STRING" id="880073.Cabys_4100"/>
<proteinExistence type="predicted"/>
<dbReference type="EMBL" id="CP018099">
    <property type="protein sequence ID" value="APF20845.1"/>
    <property type="molecule type" value="Genomic_DNA"/>
</dbReference>
<dbReference type="EMBL" id="CM001402">
    <property type="protein sequence ID" value="EHO40677.1"/>
    <property type="molecule type" value="Genomic_DNA"/>
</dbReference>
<reference evidence="3 4" key="1">
    <citation type="submission" date="2011-09" db="EMBL/GenBank/DDBJ databases">
        <title>The permanent draft genome of Caldithrix abyssi DSM 13497.</title>
        <authorList>
            <consortium name="US DOE Joint Genome Institute (JGI-PGF)"/>
            <person name="Lucas S."/>
            <person name="Han J."/>
            <person name="Lapidus A."/>
            <person name="Bruce D."/>
            <person name="Goodwin L."/>
            <person name="Pitluck S."/>
            <person name="Peters L."/>
            <person name="Kyrpides N."/>
            <person name="Mavromatis K."/>
            <person name="Ivanova N."/>
            <person name="Mikhailova N."/>
            <person name="Chertkov O."/>
            <person name="Detter J.C."/>
            <person name="Tapia R."/>
            <person name="Han C."/>
            <person name="Land M."/>
            <person name="Hauser L."/>
            <person name="Markowitz V."/>
            <person name="Cheng J.-F."/>
            <person name="Hugenholtz P."/>
            <person name="Woyke T."/>
            <person name="Wu D."/>
            <person name="Spring S."/>
            <person name="Brambilla E."/>
            <person name="Klenk H.-P."/>
            <person name="Eisen J.A."/>
        </authorList>
    </citation>
    <scope>NUCLEOTIDE SEQUENCE [LARGE SCALE GENOMIC DNA]</scope>
    <source>
        <strain evidence="3 4">DSM 13497</strain>
    </source>
</reference>
<accession>H1XVV0</accession>
<evidence type="ECO:0000313" key="2">
    <source>
        <dbReference type="EMBL" id="APF20845.1"/>
    </source>
</evidence>
<gene>
    <name evidence="2" type="ORF">Cabys_4100</name>
    <name evidence="3" type="ORF">Calab_1045</name>
</gene>
<evidence type="ECO:0000313" key="3">
    <source>
        <dbReference type="EMBL" id="EHO40677.1"/>
    </source>
</evidence>
<dbReference type="AlphaFoldDB" id="H1XVV0"/>
<dbReference type="HOGENOM" id="CLU_141559_0_0_0"/>
<reference evidence="2 5" key="2">
    <citation type="submission" date="2016-11" db="EMBL/GenBank/DDBJ databases">
        <title>Genomic analysis of Caldithrix abyssi and proposal of a novel bacterial phylum Caldithrichaeota.</title>
        <authorList>
            <person name="Kublanov I."/>
            <person name="Sigalova O."/>
            <person name="Gavrilov S."/>
            <person name="Lebedinsky A."/>
            <person name="Ivanova N."/>
            <person name="Daum C."/>
            <person name="Reddy T."/>
            <person name="Klenk H.P."/>
            <person name="Goker M."/>
            <person name="Reva O."/>
            <person name="Miroshnichenko M."/>
            <person name="Kyprides N."/>
            <person name="Woyke T."/>
            <person name="Gelfand M."/>
        </authorList>
    </citation>
    <scope>NUCLEOTIDE SEQUENCE [LARGE SCALE GENOMIC DNA]</scope>
    <source>
        <strain evidence="2 5">LF13</strain>
    </source>
</reference>
<dbReference type="Pfam" id="PF07635">
    <property type="entry name" value="PSCyt1"/>
    <property type="match status" value="1"/>
</dbReference>
<dbReference type="KEGG" id="caby:Cabys_4100"/>